<comment type="caution">
    <text evidence="1">The sequence shown here is derived from an EMBL/GenBank/DDBJ whole genome shotgun (WGS) entry which is preliminary data.</text>
</comment>
<protein>
    <submittedName>
        <fullName evidence="1">Uncharacterized protein</fullName>
    </submittedName>
</protein>
<dbReference type="Proteomes" id="UP000265520">
    <property type="component" value="Unassembled WGS sequence"/>
</dbReference>
<dbReference type="EMBL" id="LXQA011056328">
    <property type="protein sequence ID" value="MCI82993.1"/>
    <property type="molecule type" value="Genomic_DNA"/>
</dbReference>
<evidence type="ECO:0000313" key="1">
    <source>
        <dbReference type="EMBL" id="MCI82993.1"/>
    </source>
</evidence>
<accession>A0A392V6F4</accession>
<proteinExistence type="predicted"/>
<keyword evidence="2" id="KW-1185">Reference proteome</keyword>
<name>A0A392V6F4_9FABA</name>
<feature type="non-terminal residue" evidence="1">
    <location>
        <position position="15"/>
    </location>
</feature>
<sequence length="15" mass="1528">MSSGPLLNSLPDSIP</sequence>
<organism evidence="1 2">
    <name type="scientific">Trifolium medium</name>
    <dbReference type="NCBI Taxonomy" id="97028"/>
    <lineage>
        <taxon>Eukaryota</taxon>
        <taxon>Viridiplantae</taxon>
        <taxon>Streptophyta</taxon>
        <taxon>Embryophyta</taxon>
        <taxon>Tracheophyta</taxon>
        <taxon>Spermatophyta</taxon>
        <taxon>Magnoliopsida</taxon>
        <taxon>eudicotyledons</taxon>
        <taxon>Gunneridae</taxon>
        <taxon>Pentapetalae</taxon>
        <taxon>rosids</taxon>
        <taxon>fabids</taxon>
        <taxon>Fabales</taxon>
        <taxon>Fabaceae</taxon>
        <taxon>Papilionoideae</taxon>
        <taxon>50 kb inversion clade</taxon>
        <taxon>NPAAA clade</taxon>
        <taxon>Hologalegina</taxon>
        <taxon>IRL clade</taxon>
        <taxon>Trifolieae</taxon>
        <taxon>Trifolium</taxon>
    </lineage>
</organism>
<evidence type="ECO:0000313" key="2">
    <source>
        <dbReference type="Proteomes" id="UP000265520"/>
    </source>
</evidence>
<reference evidence="1 2" key="1">
    <citation type="journal article" date="2018" name="Front. Plant Sci.">
        <title>Red Clover (Trifolium pratense) and Zigzag Clover (T. medium) - A Picture of Genomic Similarities and Differences.</title>
        <authorList>
            <person name="Dluhosova J."/>
            <person name="Istvanek J."/>
            <person name="Nedelnik J."/>
            <person name="Repkova J."/>
        </authorList>
    </citation>
    <scope>NUCLEOTIDE SEQUENCE [LARGE SCALE GENOMIC DNA]</scope>
    <source>
        <strain evidence="2">cv. 10/8</strain>
        <tissue evidence="1">Leaf</tissue>
    </source>
</reference>